<evidence type="ECO:0000256" key="4">
    <source>
        <dbReference type="ARBA" id="ARBA00023211"/>
    </source>
</evidence>
<keyword evidence="7" id="KW-1185">Reference proteome</keyword>
<evidence type="ECO:0000256" key="3">
    <source>
        <dbReference type="ARBA" id="ARBA00022808"/>
    </source>
</evidence>
<proteinExistence type="inferred from homology"/>
<keyword evidence="4" id="KW-0464">Manganese</keyword>
<comment type="caution">
    <text evidence="6">The sequence shown here is derived from an EMBL/GenBank/DDBJ whole genome shotgun (WGS) entry which is preliminary data.</text>
</comment>
<evidence type="ECO:0000313" key="7">
    <source>
        <dbReference type="Proteomes" id="UP000610456"/>
    </source>
</evidence>
<dbReference type="GO" id="GO:0033389">
    <property type="term" value="P:putrescine biosynthetic process from arginine, via agmatine"/>
    <property type="evidence" value="ECO:0007669"/>
    <property type="project" value="TreeGrafter"/>
</dbReference>
<reference evidence="6" key="2">
    <citation type="submission" date="2020-09" db="EMBL/GenBank/DDBJ databases">
        <authorList>
            <person name="Sun Q."/>
            <person name="Kim S."/>
        </authorList>
    </citation>
    <scope>NUCLEOTIDE SEQUENCE</scope>
    <source>
        <strain evidence="6">KCTC 12719</strain>
    </source>
</reference>
<dbReference type="InterPro" id="IPR006035">
    <property type="entry name" value="Ureohydrolase"/>
</dbReference>
<protein>
    <submittedName>
        <fullName evidence="6">Arginase</fullName>
    </submittedName>
</protein>
<keyword evidence="3" id="KW-0369">Histidine metabolism</keyword>
<dbReference type="RefSeq" id="WP_189604483.1">
    <property type="nucleotide sequence ID" value="NZ_BMXB01000006.1"/>
</dbReference>
<dbReference type="GO" id="GO:0046872">
    <property type="term" value="F:metal ion binding"/>
    <property type="evidence" value="ECO:0007669"/>
    <property type="project" value="UniProtKB-KW"/>
</dbReference>
<dbReference type="PANTHER" id="PTHR11358:SF35">
    <property type="entry name" value="FORMIMIDOYLGLUTAMASE"/>
    <property type="match status" value="1"/>
</dbReference>
<reference evidence="6" key="1">
    <citation type="journal article" date="2014" name="Int. J. Syst. Evol. Microbiol.">
        <title>Complete genome sequence of Corynebacterium casei LMG S-19264T (=DSM 44701T), isolated from a smear-ripened cheese.</title>
        <authorList>
            <consortium name="US DOE Joint Genome Institute (JGI-PGF)"/>
            <person name="Walter F."/>
            <person name="Albersmeier A."/>
            <person name="Kalinowski J."/>
            <person name="Ruckert C."/>
        </authorList>
    </citation>
    <scope>NUCLEOTIDE SEQUENCE</scope>
    <source>
        <strain evidence="6">KCTC 12719</strain>
    </source>
</reference>
<dbReference type="CDD" id="cd09988">
    <property type="entry name" value="Formimidoylglutamase"/>
    <property type="match status" value="1"/>
</dbReference>
<dbReference type="SUPFAM" id="SSF52768">
    <property type="entry name" value="Arginase/deacetylase"/>
    <property type="match status" value="1"/>
</dbReference>
<dbReference type="Gene3D" id="3.40.800.10">
    <property type="entry name" value="Ureohydrolase domain"/>
    <property type="match status" value="1"/>
</dbReference>
<dbReference type="GO" id="GO:0008783">
    <property type="term" value="F:agmatinase activity"/>
    <property type="evidence" value="ECO:0007669"/>
    <property type="project" value="TreeGrafter"/>
</dbReference>
<dbReference type="AlphaFoldDB" id="A0A918VZ51"/>
<evidence type="ECO:0000313" key="6">
    <source>
        <dbReference type="EMBL" id="GHA37580.1"/>
    </source>
</evidence>
<evidence type="ECO:0000256" key="1">
    <source>
        <dbReference type="ARBA" id="ARBA00022723"/>
    </source>
</evidence>
<evidence type="ECO:0000256" key="2">
    <source>
        <dbReference type="ARBA" id="ARBA00022801"/>
    </source>
</evidence>
<dbReference type="Proteomes" id="UP000610456">
    <property type="component" value="Unassembled WGS sequence"/>
</dbReference>
<dbReference type="GO" id="GO:0006547">
    <property type="term" value="P:L-histidine metabolic process"/>
    <property type="evidence" value="ECO:0007669"/>
    <property type="project" value="UniProtKB-KW"/>
</dbReference>
<dbReference type="EMBL" id="BMXB01000006">
    <property type="protein sequence ID" value="GHA37580.1"/>
    <property type="molecule type" value="Genomic_DNA"/>
</dbReference>
<dbReference type="Pfam" id="PF00491">
    <property type="entry name" value="Arginase"/>
    <property type="match status" value="1"/>
</dbReference>
<name>A0A918VZ51_9FLAO</name>
<keyword evidence="1" id="KW-0479">Metal-binding</keyword>
<keyword evidence="2" id="KW-0378">Hydrolase</keyword>
<dbReference type="PROSITE" id="PS51409">
    <property type="entry name" value="ARGINASE_2"/>
    <property type="match status" value="1"/>
</dbReference>
<accession>A0A918VZ51</accession>
<evidence type="ECO:0000256" key="5">
    <source>
        <dbReference type="PROSITE-ProRule" id="PRU00742"/>
    </source>
</evidence>
<gene>
    <name evidence="6" type="ORF">GCM10007103_18760</name>
</gene>
<sequence>MPKLKVYNQKSIAAYINLRPGETRLGERIQFISKVEKLQENDAEFVLFGIPEDIGVRANYGKAGTANAWQAGLKALLNIQHNRFFSSEKLLLLGEIDCTAEMKKASNLEVSDPNYYPKMGELVESIDEVVSGVVKKIISAGKIPVIIGGGHNNAFGNIKGASEAFQKPVNVLNIDAHTDLRQLEHRHSGNGFSYALEKGFLKKYSVFGLQQNYTPQYIFQKMDASEEIQYSLFEDIFSEDRISELEKHLKFVSDDRFGVEIDCDSIANLPSSAISPSGFTVDEVRNFIAIVAKNKNCTYLHLCEAIATEDFPTGKTLSYLITDFLKNYSHA</sequence>
<dbReference type="PANTHER" id="PTHR11358">
    <property type="entry name" value="ARGINASE/AGMATINASE"/>
    <property type="match status" value="1"/>
</dbReference>
<dbReference type="InterPro" id="IPR023696">
    <property type="entry name" value="Ureohydrolase_dom_sf"/>
</dbReference>
<organism evidence="6 7">
    <name type="scientific">Salinimicrobium marinum</name>
    <dbReference type="NCBI Taxonomy" id="680283"/>
    <lineage>
        <taxon>Bacteria</taxon>
        <taxon>Pseudomonadati</taxon>
        <taxon>Bacteroidota</taxon>
        <taxon>Flavobacteriia</taxon>
        <taxon>Flavobacteriales</taxon>
        <taxon>Flavobacteriaceae</taxon>
        <taxon>Salinimicrobium</taxon>
    </lineage>
</organism>
<comment type="similarity">
    <text evidence="5">Belongs to the arginase family.</text>
</comment>